<proteinExistence type="inferred from homology"/>
<keyword evidence="7" id="KW-1185">Reference proteome</keyword>
<reference evidence="6 7" key="1">
    <citation type="journal article" date="2015" name="Int. J. Syst. Evol. Microbiol.">
        <title>Nitrosospira lacus sp. nov., a psychrotolerant, ammonia-oxidizing bacterium from sandy lake sediment.</title>
        <authorList>
            <person name="Urakawa H."/>
            <person name="Garcia J.C."/>
            <person name="Nielsen J.L."/>
            <person name="Le V.Q."/>
            <person name="Kozlowski J.A."/>
            <person name="Stein L.Y."/>
            <person name="Lim C.K."/>
            <person name="Pommerening-Roser A."/>
            <person name="Martens-Habbena W."/>
            <person name="Stahl D.A."/>
            <person name="Klotz M.G."/>
        </authorList>
    </citation>
    <scope>NUCLEOTIDE SEQUENCE [LARGE SCALE GENOMIC DNA]</scope>
    <source>
        <strain evidence="6 7">APG3</strain>
    </source>
</reference>
<dbReference type="PANTHER" id="PTHR38099">
    <property type="entry name" value="LARGE RIBOSOMAL RNA SUBUNIT ACCUMULATION PROTEIN YCED"/>
    <property type="match status" value="1"/>
</dbReference>
<evidence type="ECO:0000256" key="3">
    <source>
        <dbReference type="ARBA" id="ARBA00015716"/>
    </source>
</evidence>
<dbReference type="Pfam" id="PF02620">
    <property type="entry name" value="YceD"/>
    <property type="match status" value="1"/>
</dbReference>
<evidence type="ECO:0000313" key="6">
    <source>
        <dbReference type="EMBL" id="ARO88547.1"/>
    </source>
</evidence>
<dbReference type="InterPro" id="IPR039255">
    <property type="entry name" value="YceD_bac"/>
</dbReference>
<dbReference type="Proteomes" id="UP000012179">
    <property type="component" value="Chromosome"/>
</dbReference>
<gene>
    <name evidence="6" type="ORF">EBAPG3_012630</name>
</gene>
<dbReference type="OrthoDB" id="5297600at2"/>
<dbReference type="eggNOG" id="COG1399">
    <property type="taxonomic scope" value="Bacteria"/>
</dbReference>
<comment type="function">
    <text evidence="1">Plays a role in synthesis, processing and/or stability of 23S rRNA.</text>
</comment>
<accession>A0A1W6SRW7</accession>
<dbReference type="PANTHER" id="PTHR38099:SF1">
    <property type="entry name" value="LARGE RIBOSOMAL RNA SUBUNIT ACCUMULATION PROTEIN YCED"/>
    <property type="match status" value="1"/>
</dbReference>
<evidence type="ECO:0000256" key="1">
    <source>
        <dbReference type="ARBA" id="ARBA00002868"/>
    </source>
</evidence>
<name>A0A1W6SRW7_9PROT</name>
<evidence type="ECO:0000313" key="7">
    <source>
        <dbReference type="Proteomes" id="UP000012179"/>
    </source>
</evidence>
<keyword evidence="4" id="KW-0690">Ribosome biogenesis</keyword>
<dbReference type="RefSeq" id="WP_004177200.1">
    <property type="nucleotide sequence ID" value="NZ_CP021106.3"/>
</dbReference>
<dbReference type="AlphaFoldDB" id="A0A1W6SRW7"/>
<dbReference type="GO" id="GO:0005829">
    <property type="term" value="C:cytosol"/>
    <property type="evidence" value="ECO:0007669"/>
    <property type="project" value="TreeGrafter"/>
</dbReference>
<evidence type="ECO:0000256" key="4">
    <source>
        <dbReference type="ARBA" id="ARBA00022517"/>
    </source>
</evidence>
<dbReference type="InterPro" id="IPR003772">
    <property type="entry name" value="YceD"/>
</dbReference>
<dbReference type="GO" id="GO:0042254">
    <property type="term" value="P:ribosome biogenesis"/>
    <property type="evidence" value="ECO:0007669"/>
    <property type="project" value="UniProtKB-KW"/>
</dbReference>
<comment type="similarity">
    <text evidence="2">Belongs to the DUF177 domain family.</text>
</comment>
<sequence length="166" mass="17919">MPEQLIVDAIDFARNDGVHHGKISIAGLGRLQDYLLGNCGELKYTVAGTLDKTAKPVLRITVQGSINLRCQRCLGEIKHVLDLRTDLLLASNESELCRFDEDESTDVILAGSGMDVLALIEDEIILSLPISPRHVESECAIIKAGGGDTAGEKSPFSALAQLKKLH</sequence>
<evidence type="ECO:0000256" key="5">
    <source>
        <dbReference type="ARBA" id="ARBA00031841"/>
    </source>
</evidence>
<dbReference type="EMBL" id="CP021106">
    <property type="protein sequence ID" value="ARO88547.1"/>
    <property type="molecule type" value="Genomic_DNA"/>
</dbReference>
<organism evidence="6 7">
    <name type="scientific">Nitrosospira lacus</name>
    <dbReference type="NCBI Taxonomy" id="1288494"/>
    <lineage>
        <taxon>Bacteria</taxon>
        <taxon>Pseudomonadati</taxon>
        <taxon>Pseudomonadota</taxon>
        <taxon>Betaproteobacteria</taxon>
        <taxon>Nitrosomonadales</taxon>
        <taxon>Nitrosomonadaceae</taxon>
        <taxon>Nitrosospira</taxon>
    </lineage>
</organism>
<evidence type="ECO:0000256" key="2">
    <source>
        <dbReference type="ARBA" id="ARBA00010740"/>
    </source>
</evidence>
<dbReference type="KEGG" id="nlc:EBAPG3_012630"/>
<protein>
    <recommendedName>
        <fullName evidence="3">Large ribosomal RNA subunit accumulation protein YceD</fullName>
    </recommendedName>
    <alternativeName>
        <fullName evidence="5">23S rRNA accumulation protein YceD</fullName>
    </alternativeName>
</protein>